<evidence type="ECO:0000256" key="5">
    <source>
        <dbReference type="SAM" id="Phobius"/>
    </source>
</evidence>
<keyword evidence="2 5" id="KW-0812">Transmembrane</keyword>
<evidence type="ECO:0000313" key="8">
    <source>
        <dbReference type="Proteomes" id="UP000659388"/>
    </source>
</evidence>
<evidence type="ECO:0000256" key="2">
    <source>
        <dbReference type="ARBA" id="ARBA00022692"/>
    </source>
</evidence>
<evidence type="ECO:0000256" key="3">
    <source>
        <dbReference type="ARBA" id="ARBA00022989"/>
    </source>
</evidence>
<evidence type="ECO:0000256" key="1">
    <source>
        <dbReference type="ARBA" id="ARBA00004141"/>
    </source>
</evidence>
<evidence type="ECO:0000256" key="4">
    <source>
        <dbReference type="ARBA" id="ARBA00023136"/>
    </source>
</evidence>
<feature type="transmembrane region" description="Helical" evidence="5">
    <location>
        <begin position="138"/>
        <end position="157"/>
    </location>
</feature>
<dbReference type="InterPro" id="IPR022764">
    <property type="entry name" value="Peptidase_S54_rhomboid_dom"/>
</dbReference>
<keyword evidence="7" id="KW-0645">Protease</keyword>
<keyword evidence="7" id="KW-0378">Hydrolase</keyword>
<dbReference type="SUPFAM" id="SSF144091">
    <property type="entry name" value="Rhomboid-like"/>
    <property type="match status" value="1"/>
</dbReference>
<feature type="transmembrane region" description="Helical" evidence="5">
    <location>
        <begin position="90"/>
        <end position="106"/>
    </location>
</feature>
<dbReference type="GO" id="GO:0016020">
    <property type="term" value="C:membrane"/>
    <property type="evidence" value="ECO:0007669"/>
    <property type="project" value="UniProtKB-SubCell"/>
</dbReference>
<evidence type="ECO:0000313" key="7">
    <source>
        <dbReference type="EMBL" id="MBL3655687.1"/>
    </source>
</evidence>
<gene>
    <name evidence="7" type="ORF">JL102_06080</name>
</gene>
<dbReference type="Pfam" id="PF01694">
    <property type="entry name" value="Rhomboid"/>
    <property type="match status" value="1"/>
</dbReference>
<feature type="transmembrane region" description="Helical" evidence="5">
    <location>
        <begin position="112"/>
        <end position="131"/>
    </location>
</feature>
<dbReference type="Proteomes" id="UP000659388">
    <property type="component" value="Unassembled WGS sequence"/>
</dbReference>
<protein>
    <submittedName>
        <fullName evidence="7">Rhomboid family intramembrane serine protease</fullName>
    </submittedName>
</protein>
<sequence length="239" mass="26950">MVQSGVKLRRSIYYTLAFVSIIWIVKIIEYTFHYNFGDFGILPRTVSGSIGIFTAPFIHGDVYHLLSNTFPLISLGIGIFYFYDKIAITVILLIYIMTGFWVWVAARDAYHIGASGVIYGMLTFLLLSGFLKRDAKSLAVSFIVLFIYGGSFFTGVIPGDQAVSWESHLMGAIAGIFCAIYFRKFGVVKRTKIEESAASIPTYVYHYTNAEIDEAEEILNKKKNNTIIYTIDSPFEELK</sequence>
<dbReference type="InterPro" id="IPR035952">
    <property type="entry name" value="Rhomboid-like_sf"/>
</dbReference>
<dbReference type="InterPro" id="IPR050925">
    <property type="entry name" value="Rhomboid_protease_S54"/>
</dbReference>
<comment type="subcellular location">
    <subcellularLocation>
        <location evidence="1">Membrane</location>
        <topology evidence="1">Multi-pass membrane protein</topology>
    </subcellularLocation>
</comment>
<accession>A0A937F647</accession>
<dbReference type="PANTHER" id="PTHR43731:SF9">
    <property type="entry name" value="SLR1461 PROTEIN"/>
    <property type="match status" value="1"/>
</dbReference>
<keyword evidence="4 5" id="KW-0472">Membrane</keyword>
<dbReference type="PANTHER" id="PTHR43731">
    <property type="entry name" value="RHOMBOID PROTEASE"/>
    <property type="match status" value="1"/>
</dbReference>
<name>A0A937F647_9BACT</name>
<feature type="transmembrane region" description="Helical" evidence="5">
    <location>
        <begin position="12"/>
        <end position="32"/>
    </location>
</feature>
<proteinExistence type="predicted"/>
<feature type="domain" description="Peptidase S54 rhomboid" evidence="6">
    <location>
        <begin position="51"/>
        <end position="184"/>
    </location>
</feature>
<dbReference type="RefSeq" id="WP_202243373.1">
    <property type="nucleotide sequence ID" value="NZ_JAESIY010000003.1"/>
</dbReference>
<dbReference type="AlphaFoldDB" id="A0A937F647"/>
<comment type="caution">
    <text evidence="7">The sequence shown here is derived from an EMBL/GenBank/DDBJ whole genome shotgun (WGS) entry which is preliminary data.</text>
</comment>
<feature type="transmembrane region" description="Helical" evidence="5">
    <location>
        <begin position="62"/>
        <end position="83"/>
    </location>
</feature>
<feature type="transmembrane region" description="Helical" evidence="5">
    <location>
        <begin position="163"/>
        <end position="182"/>
    </location>
</feature>
<dbReference type="GO" id="GO:0004252">
    <property type="term" value="F:serine-type endopeptidase activity"/>
    <property type="evidence" value="ECO:0007669"/>
    <property type="project" value="InterPro"/>
</dbReference>
<dbReference type="Gene3D" id="1.20.1540.10">
    <property type="entry name" value="Rhomboid-like"/>
    <property type="match status" value="1"/>
</dbReference>
<keyword evidence="8" id="KW-1185">Reference proteome</keyword>
<dbReference type="GO" id="GO:0006508">
    <property type="term" value="P:proteolysis"/>
    <property type="evidence" value="ECO:0007669"/>
    <property type="project" value="UniProtKB-KW"/>
</dbReference>
<dbReference type="EMBL" id="JAESIY010000003">
    <property type="protein sequence ID" value="MBL3655687.1"/>
    <property type="molecule type" value="Genomic_DNA"/>
</dbReference>
<keyword evidence="3 5" id="KW-1133">Transmembrane helix</keyword>
<evidence type="ECO:0000259" key="6">
    <source>
        <dbReference type="Pfam" id="PF01694"/>
    </source>
</evidence>
<organism evidence="7 8">
    <name type="scientific">Fulvivirga sediminis</name>
    <dbReference type="NCBI Taxonomy" id="2803949"/>
    <lineage>
        <taxon>Bacteria</taxon>
        <taxon>Pseudomonadati</taxon>
        <taxon>Bacteroidota</taxon>
        <taxon>Cytophagia</taxon>
        <taxon>Cytophagales</taxon>
        <taxon>Fulvivirgaceae</taxon>
        <taxon>Fulvivirga</taxon>
    </lineage>
</organism>
<reference evidence="7" key="1">
    <citation type="submission" date="2021-01" db="EMBL/GenBank/DDBJ databases">
        <title>Fulvivirga kasyanovii gen. nov., sp nov., a novel member of the phylum Bacteroidetes isolated from seawater in a mussel farm.</title>
        <authorList>
            <person name="Zhao L.-H."/>
            <person name="Wang Z.-J."/>
        </authorList>
    </citation>
    <scope>NUCLEOTIDE SEQUENCE</scope>
    <source>
        <strain evidence="7">2943</strain>
    </source>
</reference>